<dbReference type="InterPro" id="IPR040008">
    <property type="entry name" value="Ribosomal_mL46"/>
</dbReference>
<evidence type="ECO:0000256" key="4">
    <source>
        <dbReference type="ARBA" id="ARBA00022980"/>
    </source>
</evidence>
<evidence type="ECO:0000259" key="9">
    <source>
        <dbReference type="Pfam" id="PF11788"/>
    </source>
</evidence>
<reference evidence="11" key="1">
    <citation type="submission" date="2025-08" db="UniProtKB">
        <authorList>
            <consortium name="RefSeq"/>
        </authorList>
    </citation>
    <scope>IDENTIFICATION</scope>
</reference>
<comment type="similarity">
    <text evidence="2">Belongs to the mitochondrion-specific ribosomal protein mL46 family.</text>
</comment>
<dbReference type="RefSeq" id="XP_020637382.2">
    <property type="nucleotide sequence ID" value="XM_020781723.2"/>
</dbReference>
<dbReference type="Pfam" id="PF11788">
    <property type="entry name" value="MRP-L46"/>
    <property type="match status" value="1"/>
</dbReference>
<evidence type="ECO:0000256" key="1">
    <source>
        <dbReference type="ARBA" id="ARBA00004173"/>
    </source>
</evidence>
<keyword evidence="5" id="KW-0496">Mitochondrion</keyword>
<evidence type="ECO:0000256" key="2">
    <source>
        <dbReference type="ARBA" id="ARBA00009070"/>
    </source>
</evidence>
<dbReference type="PANTHER" id="PTHR13124">
    <property type="entry name" value="39S RIBOSOMAL PROTEIN L46, MITOCHONDRIAL PRECURSOR-RELATED"/>
    <property type="match status" value="1"/>
</dbReference>
<evidence type="ECO:0000256" key="8">
    <source>
        <dbReference type="ARBA" id="ARBA00035534"/>
    </source>
</evidence>
<dbReference type="InterPro" id="IPR015797">
    <property type="entry name" value="NUDIX_hydrolase-like_dom_sf"/>
</dbReference>
<keyword evidence="10" id="KW-1185">Reference proteome</keyword>
<evidence type="ECO:0000256" key="6">
    <source>
        <dbReference type="ARBA" id="ARBA00023274"/>
    </source>
</evidence>
<comment type="subcellular location">
    <subcellularLocation>
        <location evidence="1">Mitochondrion</location>
    </subcellularLocation>
</comment>
<dbReference type="CDD" id="cd04661">
    <property type="entry name" value="NUDIX_MRP_L46"/>
    <property type="match status" value="1"/>
</dbReference>
<evidence type="ECO:0000313" key="11">
    <source>
        <dbReference type="RefSeq" id="XP_020637382.2"/>
    </source>
</evidence>
<dbReference type="Gene3D" id="3.90.79.10">
    <property type="entry name" value="Nucleoside Triphosphate Pyrophosphohydrolase"/>
    <property type="match status" value="1"/>
</dbReference>
<dbReference type="AlphaFoldDB" id="A0A6J0SLY8"/>
<dbReference type="GO" id="GO:0005762">
    <property type="term" value="C:mitochondrial large ribosomal subunit"/>
    <property type="evidence" value="ECO:0007669"/>
    <property type="project" value="TreeGrafter"/>
</dbReference>
<dbReference type="SUPFAM" id="SSF55811">
    <property type="entry name" value="Nudix"/>
    <property type="match status" value="1"/>
</dbReference>
<dbReference type="OrthoDB" id="194611at2759"/>
<dbReference type="Proteomes" id="UP001652642">
    <property type="component" value="Chromosome 12"/>
</dbReference>
<organism evidence="10 11">
    <name type="scientific">Pogona vitticeps</name>
    <name type="common">central bearded dragon</name>
    <dbReference type="NCBI Taxonomy" id="103695"/>
    <lineage>
        <taxon>Eukaryota</taxon>
        <taxon>Metazoa</taxon>
        <taxon>Chordata</taxon>
        <taxon>Craniata</taxon>
        <taxon>Vertebrata</taxon>
        <taxon>Euteleostomi</taxon>
        <taxon>Lepidosauria</taxon>
        <taxon>Squamata</taxon>
        <taxon>Bifurcata</taxon>
        <taxon>Unidentata</taxon>
        <taxon>Episquamata</taxon>
        <taxon>Toxicofera</taxon>
        <taxon>Iguania</taxon>
        <taxon>Acrodonta</taxon>
        <taxon>Agamidae</taxon>
        <taxon>Amphibolurinae</taxon>
        <taxon>Pogona</taxon>
    </lineage>
</organism>
<dbReference type="InParanoid" id="A0A6J0SLY8"/>
<name>A0A6J0SLY8_9SAUR</name>
<dbReference type="GO" id="GO:0005743">
    <property type="term" value="C:mitochondrial inner membrane"/>
    <property type="evidence" value="ECO:0007669"/>
    <property type="project" value="UniProtKB-ARBA"/>
</dbReference>
<proteinExistence type="inferred from homology"/>
<dbReference type="InterPro" id="IPR021757">
    <property type="entry name" value="Ribosomal_mL46_N"/>
</dbReference>
<accession>A0A6J0SLY8</accession>
<gene>
    <name evidence="11" type="primary">MRPL46</name>
</gene>
<feature type="domain" description="Large ribosomal subunit protein mL46 N-terminal" evidence="9">
    <location>
        <begin position="37"/>
        <end position="138"/>
    </location>
</feature>
<dbReference type="InterPro" id="IPR033650">
    <property type="entry name" value="Ribosomal_mL46_NUDIX"/>
</dbReference>
<keyword evidence="4" id="KW-0689">Ribosomal protein</keyword>
<keyword evidence="6" id="KW-0687">Ribonucleoprotein</keyword>
<sequence>MAAPLSRALLRGAGRGLRPWGNRGLSEPAAASASSRWKLFGGLCLQRPPTVSQAPSPEEVEMAELFQQLEVEKSIYSTHEMTRLAENERLRRIAEKGYDEEEERGDLGKEVVLIRDLEDMWEQNFQQFSPAPRITDADKNNDRTSLNRKLDQNLLLLVKHNFGDQTVWLLPQTEWEAGETLRETAERGLTTLSGNPLQAKFLGNAPCGFYKYKFPKALRAEGFLGGKVFFFKAFLQGSHWPLAREKVDYVWVSKEELADYLTPAYHSQVARFLVDL</sequence>
<keyword evidence="3" id="KW-0809">Transit peptide</keyword>
<evidence type="ECO:0000256" key="5">
    <source>
        <dbReference type="ARBA" id="ARBA00023128"/>
    </source>
</evidence>
<dbReference type="PANTHER" id="PTHR13124:SF12">
    <property type="entry name" value="LARGE RIBOSOMAL SUBUNIT PROTEIN ML46"/>
    <property type="match status" value="1"/>
</dbReference>
<evidence type="ECO:0000256" key="3">
    <source>
        <dbReference type="ARBA" id="ARBA00022946"/>
    </source>
</evidence>
<protein>
    <recommendedName>
        <fullName evidence="7">Large ribosomal subunit protein mL46</fullName>
    </recommendedName>
    <alternativeName>
        <fullName evidence="8">39S ribosomal protein L46, mitochondrial</fullName>
    </alternativeName>
</protein>
<dbReference type="CTD" id="26589"/>
<dbReference type="KEGG" id="pvt:110072966"/>
<dbReference type="GO" id="GO:0003735">
    <property type="term" value="F:structural constituent of ribosome"/>
    <property type="evidence" value="ECO:0007669"/>
    <property type="project" value="InterPro"/>
</dbReference>
<evidence type="ECO:0000313" key="10">
    <source>
        <dbReference type="Proteomes" id="UP001652642"/>
    </source>
</evidence>
<evidence type="ECO:0000256" key="7">
    <source>
        <dbReference type="ARBA" id="ARBA00035190"/>
    </source>
</evidence>
<dbReference type="GeneID" id="110072966"/>